<feature type="signal peptide" evidence="1">
    <location>
        <begin position="1"/>
        <end position="22"/>
    </location>
</feature>
<organism evidence="3 4">
    <name type="scientific">Plasmodium vivax Mauritania I</name>
    <dbReference type="NCBI Taxonomy" id="1035515"/>
    <lineage>
        <taxon>Eukaryota</taxon>
        <taxon>Sar</taxon>
        <taxon>Alveolata</taxon>
        <taxon>Apicomplexa</taxon>
        <taxon>Aconoidasida</taxon>
        <taxon>Haemosporida</taxon>
        <taxon>Plasmodiidae</taxon>
        <taxon>Plasmodium</taxon>
        <taxon>Plasmodium (Plasmodium)</taxon>
    </lineage>
</organism>
<evidence type="ECO:0000313" key="3">
    <source>
        <dbReference type="EMBL" id="KMZ94588.1"/>
    </source>
</evidence>
<evidence type="ECO:0000313" key="4">
    <source>
        <dbReference type="Proteomes" id="UP000053776"/>
    </source>
</evidence>
<reference evidence="3 4" key="1">
    <citation type="submission" date="2011-08" db="EMBL/GenBank/DDBJ databases">
        <title>The Genome Sequence of Plasmodium vivax Mauritania I.</title>
        <authorList>
            <consortium name="The Broad Institute Genome Sequencing Platform"/>
            <consortium name="The Broad Institute Genome Sequencing Center for Infectious Disease"/>
            <person name="Neafsey D."/>
            <person name="Carlton J."/>
            <person name="Barnwell J."/>
            <person name="Collins W."/>
            <person name="Escalante A."/>
            <person name="Mullikin J."/>
            <person name="Saul A."/>
            <person name="Guigo R."/>
            <person name="Camara F."/>
            <person name="Young S.K."/>
            <person name="Zeng Q."/>
            <person name="Gargeya S."/>
            <person name="Fitzgerald M."/>
            <person name="Haas B."/>
            <person name="Abouelleil A."/>
            <person name="Alvarado L."/>
            <person name="Arachchi H.M."/>
            <person name="Berlin A."/>
            <person name="Brown A."/>
            <person name="Chapman S.B."/>
            <person name="Chen Z."/>
            <person name="Dunbar C."/>
            <person name="Freedman E."/>
            <person name="Gearin G."/>
            <person name="Gellesch M."/>
            <person name="Goldberg J."/>
            <person name="Griggs A."/>
            <person name="Gujja S."/>
            <person name="Heiman D."/>
            <person name="Howarth C."/>
            <person name="Larson L."/>
            <person name="Lui A."/>
            <person name="MacDonald P.J.P."/>
            <person name="Montmayeur A."/>
            <person name="Murphy C."/>
            <person name="Neiman D."/>
            <person name="Pearson M."/>
            <person name="Priest M."/>
            <person name="Roberts A."/>
            <person name="Saif S."/>
            <person name="Shea T."/>
            <person name="Shenoy N."/>
            <person name="Sisk P."/>
            <person name="Stolte C."/>
            <person name="Sykes S."/>
            <person name="Wortman J."/>
            <person name="Nusbaum C."/>
            <person name="Birren B."/>
        </authorList>
    </citation>
    <scope>NUCLEOTIDE SEQUENCE [LARGE SCALE GENOMIC DNA]</scope>
    <source>
        <strain evidence="3 4">Mauritania I</strain>
    </source>
</reference>
<feature type="domain" description="Plasmodium RESA N-terminal" evidence="2">
    <location>
        <begin position="90"/>
        <end position="212"/>
    </location>
</feature>
<dbReference type="Proteomes" id="UP000053776">
    <property type="component" value="Unassembled WGS sequence"/>
</dbReference>
<keyword evidence="1" id="KW-0732">Signal</keyword>
<feature type="chain" id="PRO_5005325259" evidence="1">
    <location>
        <begin position="23"/>
        <end position="232"/>
    </location>
</feature>
<proteinExistence type="predicted"/>
<accession>A0A0J9W2X1</accession>
<name>A0A0J9W2X1_PLAVI</name>
<dbReference type="Pfam" id="PF09687">
    <property type="entry name" value="PRESAN"/>
    <property type="match status" value="1"/>
</dbReference>
<dbReference type="Gene3D" id="6.10.280.180">
    <property type="entry name" value="Plasmodium RESA, N-terminal helical domain"/>
    <property type="match status" value="1"/>
</dbReference>
<dbReference type="OrthoDB" id="10324968at2759"/>
<dbReference type="EMBL" id="KQ235019">
    <property type="protein sequence ID" value="KMZ94588.1"/>
    <property type="molecule type" value="Genomic_DNA"/>
</dbReference>
<sequence length="232" mass="26318">MKMLSAPRAVFCLFTLLNVVLLNNVSLSNDLALSSSAVSGFPRHLSEVKKNSNNNNSSKNKKTRKLNSDFLADSLFTEHSDNAALLAELSEKEFLVHNKRNRGSINNREMVALLNGFDRLYVIEHARMLKGLSNTLNDLSTKYKIPAKEAGDLWKECKNSIESEHNKKMDSHKPRYNSLVMSCSASVADFGDFYKYYVRTLYKGLKKSEKKWKKKITERVSKYGVASPKQKA</sequence>
<gene>
    <name evidence="3" type="ORF">PVMG_01945</name>
</gene>
<protein>
    <submittedName>
        <fullName evidence="3">RAD protein (Pv-fam-e)</fullName>
    </submittedName>
</protein>
<dbReference type="InterPro" id="IPR019111">
    <property type="entry name" value="PRESA_N"/>
</dbReference>
<dbReference type="AlphaFoldDB" id="A0A0J9W2X1"/>
<dbReference type="InterPro" id="IPR044885">
    <property type="entry name" value="PRESA_N_sf"/>
</dbReference>
<evidence type="ECO:0000259" key="2">
    <source>
        <dbReference type="Pfam" id="PF09687"/>
    </source>
</evidence>
<evidence type="ECO:0000256" key="1">
    <source>
        <dbReference type="SAM" id="SignalP"/>
    </source>
</evidence>